<dbReference type="PANTHER" id="PTHR19308">
    <property type="entry name" value="PHOSPHATIDYLCHOLINE TRANSFER PROTEIN"/>
    <property type="match status" value="1"/>
</dbReference>
<reference evidence="4" key="1">
    <citation type="submission" date="2022-07" db="EMBL/GenBank/DDBJ databases">
        <title>Phylogenomic reconstructions and comparative analyses of Kickxellomycotina fungi.</title>
        <authorList>
            <person name="Reynolds N.K."/>
            <person name="Stajich J.E."/>
            <person name="Barry K."/>
            <person name="Grigoriev I.V."/>
            <person name="Crous P."/>
            <person name="Smith M.E."/>
        </authorList>
    </citation>
    <scope>NUCLEOTIDE SEQUENCE</scope>
    <source>
        <strain evidence="4">RSA 1196</strain>
    </source>
</reference>
<evidence type="ECO:0000256" key="1">
    <source>
        <dbReference type="SAM" id="MobiDB-lite"/>
    </source>
</evidence>
<dbReference type="GO" id="GO:0005737">
    <property type="term" value="C:cytoplasm"/>
    <property type="evidence" value="ECO:0007669"/>
    <property type="project" value="UniProtKB-ARBA"/>
</dbReference>
<dbReference type="Proteomes" id="UP001150925">
    <property type="component" value="Unassembled WGS sequence"/>
</dbReference>
<keyword evidence="5" id="KW-1185">Reference proteome</keyword>
<dbReference type="Pfam" id="PF01852">
    <property type="entry name" value="START"/>
    <property type="match status" value="2"/>
</dbReference>
<name>A0A9W8AU06_9FUNG</name>
<feature type="domain" description="START" evidence="3">
    <location>
        <begin position="493"/>
        <end position="696"/>
    </location>
</feature>
<gene>
    <name evidence="4" type="ORF">IWQ62_001882</name>
</gene>
<dbReference type="SUPFAM" id="SSF55961">
    <property type="entry name" value="Bet v1-like"/>
    <property type="match status" value="2"/>
</dbReference>
<feature type="domain" description="START" evidence="3">
    <location>
        <begin position="206"/>
        <end position="429"/>
    </location>
</feature>
<dbReference type="InterPro" id="IPR002913">
    <property type="entry name" value="START_lipid-bd_dom"/>
</dbReference>
<keyword evidence="2" id="KW-1133">Transmembrane helix</keyword>
<dbReference type="InterPro" id="IPR023393">
    <property type="entry name" value="START-like_dom_sf"/>
</dbReference>
<evidence type="ECO:0000313" key="4">
    <source>
        <dbReference type="EMBL" id="KAJ1967409.1"/>
    </source>
</evidence>
<dbReference type="Gene3D" id="3.30.530.20">
    <property type="match status" value="2"/>
</dbReference>
<feature type="region of interest" description="Disordered" evidence="1">
    <location>
        <begin position="32"/>
        <end position="59"/>
    </location>
</feature>
<dbReference type="PANTHER" id="PTHR19308:SF14">
    <property type="entry name" value="START DOMAIN-CONTAINING PROTEIN"/>
    <property type="match status" value="1"/>
</dbReference>
<dbReference type="SMART" id="SM00234">
    <property type="entry name" value="START"/>
    <property type="match status" value="2"/>
</dbReference>
<dbReference type="GO" id="GO:0008289">
    <property type="term" value="F:lipid binding"/>
    <property type="evidence" value="ECO:0007669"/>
    <property type="project" value="InterPro"/>
</dbReference>
<feature type="compositionally biased region" description="Polar residues" evidence="1">
    <location>
        <begin position="724"/>
        <end position="736"/>
    </location>
</feature>
<keyword evidence="2" id="KW-0472">Membrane</keyword>
<comment type="caution">
    <text evidence="4">The sequence shown here is derived from an EMBL/GenBank/DDBJ whole genome shotgun (WGS) entry which is preliminary data.</text>
</comment>
<proteinExistence type="predicted"/>
<feature type="compositionally biased region" description="Low complexity" evidence="1">
    <location>
        <begin position="449"/>
        <end position="462"/>
    </location>
</feature>
<feature type="region of interest" description="Disordered" evidence="1">
    <location>
        <begin position="155"/>
        <end position="174"/>
    </location>
</feature>
<keyword evidence="2" id="KW-0812">Transmembrane</keyword>
<evidence type="ECO:0000313" key="5">
    <source>
        <dbReference type="Proteomes" id="UP001150925"/>
    </source>
</evidence>
<protein>
    <recommendedName>
        <fullName evidence="3">START domain-containing protein</fullName>
    </recommendedName>
</protein>
<dbReference type="AlphaFoldDB" id="A0A9W8AU06"/>
<dbReference type="PROSITE" id="PS50848">
    <property type="entry name" value="START"/>
    <property type="match status" value="2"/>
</dbReference>
<feature type="compositionally biased region" description="Pro residues" evidence="1">
    <location>
        <begin position="163"/>
        <end position="172"/>
    </location>
</feature>
<dbReference type="InterPro" id="IPR051213">
    <property type="entry name" value="START_lipid_transfer"/>
</dbReference>
<feature type="region of interest" description="Disordered" evidence="1">
    <location>
        <begin position="702"/>
        <end position="737"/>
    </location>
</feature>
<evidence type="ECO:0000259" key="3">
    <source>
        <dbReference type="PROSITE" id="PS50848"/>
    </source>
</evidence>
<evidence type="ECO:0000256" key="2">
    <source>
        <dbReference type="SAM" id="Phobius"/>
    </source>
</evidence>
<sequence length="808" mass="89004">MSTSQTVATNVGAIPTERVKQSVTLHTIEETTNSEENVDQRQSSATRREEALIRSGSRSSTLPPAFALLALLLAPIPSLYSFNLSILHYPLDSIHYVLFQLIFVVAIPTLLNGLYALFGTSYISRPSSPRITTTTEQTTTRSRIIPITQARSVLTVPSGNPTASPPTLPEMPSPVSTTEKVEEAVETPTSAIDATTPSHRYGAECEVMVEELLQVIEPTEETPGLWTLVFDQAEPFPLQVYQKQGEGFCFKISAELETSAETAFDLLADATRRLEWDDMCQEVRIIEVLDPPEQQDQRVIDNPALAASKVQYVRTKPIWPTSARDVCLLSYNRRLGPGRYISATKSIAHPDCPEYTSEGVVRMTAGIAGQLVTALPAPPGEAKYRCRVVQIADGSPGGWLPQSVVKFVATKAMPQSFKKAASLLSTLSPYTNSQLLPSSSPKPGKEPATTEVETTTTETTTTSPSISTKFAPYAALCDELSTRLVAMVDAPLDDPEWLPIYSRSSPRLLQIYQKRGANYCFKIVTDLNNSAYSTFDLVADIARRPKWDSLCAEARVVENLDDDMYDPPRTMIQYVRMNPVWPTSGRDACVLSHCRTLPDGRLLNVTKSVSHPKCPERDADGLVRMVAGIAGQIVFPVTASQGEQAGSNSRPMCRMVQIIDGDPRGWIPKSVTKFVATKAVPDSIQQLNNALLELPVETESRRLPPACAPGHSEPGGQSPHAVDQGSTSRRSPSPNTLLHKIHGLEDRVDRLAKENQALQFALKNSVPQTTLQPRGQLNWQWMKPFLKWVGPLVIASIWTIFLPRWRRH</sequence>
<dbReference type="OrthoDB" id="333905at2759"/>
<dbReference type="EMBL" id="JANBPY010000343">
    <property type="protein sequence ID" value="KAJ1967409.1"/>
    <property type="molecule type" value="Genomic_DNA"/>
</dbReference>
<organism evidence="4 5">
    <name type="scientific">Dispira parvispora</name>
    <dbReference type="NCBI Taxonomy" id="1520584"/>
    <lineage>
        <taxon>Eukaryota</taxon>
        <taxon>Fungi</taxon>
        <taxon>Fungi incertae sedis</taxon>
        <taxon>Zoopagomycota</taxon>
        <taxon>Kickxellomycotina</taxon>
        <taxon>Dimargaritomycetes</taxon>
        <taxon>Dimargaritales</taxon>
        <taxon>Dimargaritaceae</taxon>
        <taxon>Dispira</taxon>
    </lineage>
</organism>
<dbReference type="CDD" id="cd00177">
    <property type="entry name" value="START"/>
    <property type="match status" value="2"/>
</dbReference>
<feature type="transmembrane region" description="Helical" evidence="2">
    <location>
        <begin position="62"/>
        <end position="82"/>
    </location>
</feature>
<accession>A0A9W8AU06</accession>
<feature type="region of interest" description="Disordered" evidence="1">
    <location>
        <begin position="434"/>
        <end position="464"/>
    </location>
</feature>
<feature type="transmembrane region" description="Helical" evidence="2">
    <location>
        <begin position="94"/>
        <end position="118"/>
    </location>
</feature>